<dbReference type="Proteomes" id="UP001207468">
    <property type="component" value="Unassembled WGS sequence"/>
</dbReference>
<evidence type="ECO:0000313" key="1">
    <source>
        <dbReference type="EMBL" id="KAI9508235.1"/>
    </source>
</evidence>
<accession>A0ACC0U943</accession>
<proteinExistence type="predicted"/>
<sequence>MWPVGLAPHSFTTRRWQKLNCTHEYGAPLSTACAIRSSPRTLAPSSSPSSSVSGAYDPNQALFLARKGRGRGRRAARDAPSMSRFCAVWAACWWHLYHDFICQRMPQVCTIVPLVSTYSSRSPLYLKLIRCRRKSCKNRSAGSSHMSIVHQAHSLFQPMSFRLQDGRIVMTL</sequence>
<organism evidence="1 2">
    <name type="scientific">Russula earlei</name>
    <dbReference type="NCBI Taxonomy" id="71964"/>
    <lineage>
        <taxon>Eukaryota</taxon>
        <taxon>Fungi</taxon>
        <taxon>Dikarya</taxon>
        <taxon>Basidiomycota</taxon>
        <taxon>Agaricomycotina</taxon>
        <taxon>Agaricomycetes</taxon>
        <taxon>Russulales</taxon>
        <taxon>Russulaceae</taxon>
        <taxon>Russula</taxon>
    </lineage>
</organism>
<comment type="caution">
    <text evidence="1">The sequence shown here is derived from an EMBL/GenBank/DDBJ whole genome shotgun (WGS) entry which is preliminary data.</text>
</comment>
<keyword evidence="2" id="KW-1185">Reference proteome</keyword>
<reference evidence="1" key="1">
    <citation type="submission" date="2021-03" db="EMBL/GenBank/DDBJ databases">
        <title>Evolutionary priming and transition to the ectomycorrhizal habit in an iconic lineage of mushroom-forming fungi: is preadaptation a requirement?</title>
        <authorList>
            <consortium name="DOE Joint Genome Institute"/>
            <person name="Looney B.P."/>
            <person name="Miyauchi S."/>
            <person name="Morin E."/>
            <person name="Drula E."/>
            <person name="Courty P.E."/>
            <person name="Chicoki N."/>
            <person name="Fauchery L."/>
            <person name="Kohler A."/>
            <person name="Kuo A."/>
            <person name="LaButti K."/>
            <person name="Pangilinan J."/>
            <person name="Lipzen A."/>
            <person name="Riley R."/>
            <person name="Andreopoulos W."/>
            <person name="He G."/>
            <person name="Johnson J."/>
            <person name="Barry K.W."/>
            <person name="Grigoriev I.V."/>
            <person name="Nagy L."/>
            <person name="Hibbett D."/>
            <person name="Henrissat B."/>
            <person name="Matheny P.B."/>
            <person name="Labbe J."/>
            <person name="Martin A.F."/>
        </authorList>
    </citation>
    <scope>NUCLEOTIDE SEQUENCE</scope>
    <source>
        <strain evidence="1">BPL698</strain>
    </source>
</reference>
<dbReference type="EMBL" id="JAGFNK010000097">
    <property type="protein sequence ID" value="KAI9508235.1"/>
    <property type="molecule type" value="Genomic_DNA"/>
</dbReference>
<evidence type="ECO:0000313" key="2">
    <source>
        <dbReference type="Proteomes" id="UP001207468"/>
    </source>
</evidence>
<protein>
    <submittedName>
        <fullName evidence="1">Uncharacterized protein</fullName>
    </submittedName>
</protein>
<name>A0ACC0U943_9AGAM</name>
<gene>
    <name evidence="1" type="ORF">F5148DRAFT_933188</name>
</gene>